<keyword evidence="3" id="KW-1185">Reference proteome</keyword>
<dbReference type="EMBL" id="CAXAMM010006036">
    <property type="protein sequence ID" value="CAK9009612.1"/>
    <property type="molecule type" value="Genomic_DNA"/>
</dbReference>
<organism evidence="2 3">
    <name type="scientific">Durusdinium trenchii</name>
    <dbReference type="NCBI Taxonomy" id="1381693"/>
    <lineage>
        <taxon>Eukaryota</taxon>
        <taxon>Sar</taxon>
        <taxon>Alveolata</taxon>
        <taxon>Dinophyceae</taxon>
        <taxon>Suessiales</taxon>
        <taxon>Symbiodiniaceae</taxon>
        <taxon>Durusdinium</taxon>
    </lineage>
</organism>
<protein>
    <submittedName>
        <fullName evidence="2">Alpha-ketoglutarate-dependent dioxygenase abh1</fullName>
    </submittedName>
</protein>
<keyword evidence="2" id="KW-0223">Dioxygenase</keyword>
<proteinExistence type="predicted"/>
<evidence type="ECO:0000313" key="3">
    <source>
        <dbReference type="Proteomes" id="UP001642464"/>
    </source>
</evidence>
<dbReference type="Proteomes" id="UP001642464">
    <property type="component" value="Unassembled WGS sequence"/>
</dbReference>
<name>A0ABP0J5I0_9DINO</name>
<evidence type="ECO:0000313" key="2">
    <source>
        <dbReference type="EMBL" id="CAK9009612.1"/>
    </source>
</evidence>
<dbReference type="GO" id="GO:0051213">
    <property type="term" value="F:dioxygenase activity"/>
    <property type="evidence" value="ECO:0007669"/>
    <property type="project" value="UniProtKB-KW"/>
</dbReference>
<sequence>MQLLLRCWLLLLARATDDECAEESCAMSALQRRAAQLSFDASDALEEAFAVATLSTGPPSFALCGGKSYDKSQENCCGGEIYSLTSQGCCGNSSVYTFAKQGCCNDEQVFTYGVENCVPHKLKPDWVNPNVTFECAEDWPPANYGNYWLRYCAAGQHMAWAMTPSCKVGWLSVKQDNLEDAEKQALDACQAKATAYNGETCYVFDRDGGGCRRQRCGTEMYDASVCLGSAL</sequence>
<keyword evidence="1" id="KW-0732">Signal</keyword>
<evidence type="ECO:0000256" key="1">
    <source>
        <dbReference type="SAM" id="SignalP"/>
    </source>
</evidence>
<reference evidence="2 3" key="1">
    <citation type="submission" date="2024-02" db="EMBL/GenBank/DDBJ databases">
        <authorList>
            <person name="Chen Y."/>
            <person name="Shah S."/>
            <person name="Dougan E. K."/>
            <person name="Thang M."/>
            <person name="Chan C."/>
        </authorList>
    </citation>
    <scope>NUCLEOTIDE SEQUENCE [LARGE SCALE GENOMIC DNA]</scope>
</reference>
<gene>
    <name evidence="2" type="ORF">SCF082_LOCUS10349</name>
</gene>
<feature type="chain" id="PRO_5045273543" evidence="1">
    <location>
        <begin position="16"/>
        <end position="231"/>
    </location>
</feature>
<accession>A0ABP0J5I0</accession>
<keyword evidence="2" id="KW-0560">Oxidoreductase</keyword>
<feature type="signal peptide" evidence="1">
    <location>
        <begin position="1"/>
        <end position="15"/>
    </location>
</feature>
<comment type="caution">
    <text evidence="2">The sequence shown here is derived from an EMBL/GenBank/DDBJ whole genome shotgun (WGS) entry which is preliminary data.</text>
</comment>